<accession>A0A0L7QUY5</accession>
<sequence length="61" mass="7310">MFYPMERQIWNADDTILCTNRLKRVGWGKNRKIIHSPPSGVRRKRTVREDLENQVTKVWLA</sequence>
<dbReference type="EMBL" id="KQ414731">
    <property type="protein sequence ID" value="KOC62435.1"/>
    <property type="molecule type" value="Genomic_DNA"/>
</dbReference>
<proteinExistence type="predicted"/>
<dbReference type="Proteomes" id="UP000053825">
    <property type="component" value="Unassembled WGS sequence"/>
</dbReference>
<keyword evidence="2" id="KW-1185">Reference proteome</keyword>
<dbReference type="AlphaFoldDB" id="A0A0L7QUY5"/>
<reference evidence="1 2" key="1">
    <citation type="submission" date="2015-07" db="EMBL/GenBank/DDBJ databases">
        <title>The genome of Habropoda laboriosa.</title>
        <authorList>
            <person name="Pan H."/>
            <person name="Kapheim K."/>
        </authorList>
    </citation>
    <scope>NUCLEOTIDE SEQUENCE [LARGE SCALE GENOMIC DNA]</scope>
    <source>
        <strain evidence="1">0110345459</strain>
    </source>
</reference>
<protein>
    <submittedName>
        <fullName evidence="1">Uncharacterized protein</fullName>
    </submittedName>
</protein>
<evidence type="ECO:0000313" key="2">
    <source>
        <dbReference type="Proteomes" id="UP000053825"/>
    </source>
</evidence>
<name>A0A0L7QUY5_9HYME</name>
<evidence type="ECO:0000313" key="1">
    <source>
        <dbReference type="EMBL" id="KOC62435.1"/>
    </source>
</evidence>
<organism evidence="1 2">
    <name type="scientific">Habropoda laboriosa</name>
    <dbReference type="NCBI Taxonomy" id="597456"/>
    <lineage>
        <taxon>Eukaryota</taxon>
        <taxon>Metazoa</taxon>
        <taxon>Ecdysozoa</taxon>
        <taxon>Arthropoda</taxon>
        <taxon>Hexapoda</taxon>
        <taxon>Insecta</taxon>
        <taxon>Pterygota</taxon>
        <taxon>Neoptera</taxon>
        <taxon>Endopterygota</taxon>
        <taxon>Hymenoptera</taxon>
        <taxon>Apocrita</taxon>
        <taxon>Aculeata</taxon>
        <taxon>Apoidea</taxon>
        <taxon>Anthophila</taxon>
        <taxon>Apidae</taxon>
        <taxon>Habropoda</taxon>
    </lineage>
</organism>
<gene>
    <name evidence="1" type="ORF">WH47_03848</name>
</gene>